<dbReference type="PANTHER" id="PTHR37947:SF1">
    <property type="entry name" value="BLL2462 PROTEIN"/>
    <property type="match status" value="1"/>
</dbReference>
<protein>
    <submittedName>
        <fullName evidence="1">Uncharacterized protein</fullName>
    </submittedName>
</protein>
<dbReference type="InterPro" id="IPR029062">
    <property type="entry name" value="Class_I_gatase-like"/>
</dbReference>
<accession>A0A1B9TYB6</accession>
<gene>
    <name evidence="1" type="ORF">G6M46_30710</name>
</gene>
<reference evidence="1" key="1">
    <citation type="journal article" date="2020" name="Science">
        <title>Unexpected conservation and global transmission of agrobacterial virulence plasmids.</title>
        <authorList>
            <person name="Weisberg A.J."/>
            <person name="Davis E.W. 2nd"/>
            <person name="Tabima J."/>
            <person name="Belcher M.S."/>
            <person name="Miller M."/>
            <person name="Kuo C.H."/>
            <person name="Loper J.E."/>
            <person name="Grunwald N.J."/>
            <person name="Putnam M.L."/>
            <person name="Chang J.H."/>
        </authorList>
    </citation>
    <scope>NUCLEOTIDE SEQUENCE</scope>
    <source>
        <strain evidence="1">17-1853-1a</strain>
    </source>
</reference>
<dbReference type="PANTHER" id="PTHR37947">
    <property type="entry name" value="BLL2462 PROTEIN"/>
    <property type="match status" value="1"/>
</dbReference>
<dbReference type="AlphaFoldDB" id="A0A1B9TYB6"/>
<organism evidence="1 2">
    <name type="scientific">Agrobacterium tumefaciens</name>
    <dbReference type="NCBI Taxonomy" id="358"/>
    <lineage>
        <taxon>Bacteria</taxon>
        <taxon>Pseudomonadati</taxon>
        <taxon>Pseudomonadota</taxon>
        <taxon>Alphaproteobacteria</taxon>
        <taxon>Hyphomicrobiales</taxon>
        <taxon>Rhizobiaceae</taxon>
        <taxon>Rhizobium/Agrobacterium group</taxon>
        <taxon>Agrobacterium</taxon>
        <taxon>Agrobacterium tumefaciens complex</taxon>
    </lineage>
</organism>
<evidence type="ECO:0000313" key="1">
    <source>
        <dbReference type="EMBL" id="NTC32513.1"/>
    </source>
</evidence>
<comment type="caution">
    <text evidence="1">The sequence shown here is derived from an EMBL/GenBank/DDBJ whole genome shotgun (WGS) entry which is preliminary data.</text>
</comment>
<dbReference type="EMBL" id="JAAMAY010000050">
    <property type="protein sequence ID" value="NTC32513.1"/>
    <property type="molecule type" value="Genomic_DNA"/>
</dbReference>
<proteinExistence type="predicted"/>
<dbReference type="RefSeq" id="WP_065657556.1">
    <property type="nucleotide sequence ID" value="NZ_CP115929.1"/>
</dbReference>
<name>A0A1B9TYB6_AGRTU</name>
<evidence type="ECO:0000313" key="2">
    <source>
        <dbReference type="Proteomes" id="UP000702952"/>
    </source>
</evidence>
<dbReference type="Pfam" id="PF07090">
    <property type="entry name" value="GATase1_like"/>
    <property type="match status" value="1"/>
</dbReference>
<dbReference type="InterPro" id="IPR010768">
    <property type="entry name" value="GATase1-like"/>
</dbReference>
<dbReference type="Proteomes" id="UP000702952">
    <property type="component" value="Unassembled WGS sequence"/>
</dbReference>
<dbReference type="Gene3D" id="3.40.50.880">
    <property type="match status" value="1"/>
</dbReference>
<dbReference type="SUPFAM" id="SSF52317">
    <property type="entry name" value="Class I glutamine amidotransferase-like"/>
    <property type="match status" value="1"/>
</dbReference>
<sequence length="254" mass="27817">MKPVLLAGESFHTTFLSSKGLEVRASARYSNGAVRFVEALTNNGITVVQIGGERCEAEFPKTFSELEKYAAVIISDVGALSLLYTPETRIGKRSVNRLELLREWAARGGGLMMAGGYTSYQGIDGSAMFHGTPIEEALPVTLHAGPDGLEAPEGLDPIIEKGEHPILSGVPASIPYVLGLNRVQLRSDDGSINLVHCESRGQKLPLLSVRQYESGRTLAWTTDIAPHWLSDEFMRWDGYDALMVNMVRWLAQEI</sequence>